<keyword evidence="1" id="KW-0285">Flavoprotein</keyword>
<organism evidence="5 6">
    <name type="scientific">Fontimonas thermophila</name>
    <dbReference type="NCBI Taxonomy" id="1076937"/>
    <lineage>
        <taxon>Bacteria</taxon>
        <taxon>Pseudomonadati</taxon>
        <taxon>Pseudomonadota</taxon>
        <taxon>Gammaproteobacteria</taxon>
        <taxon>Nevskiales</taxon>
        <taxon>Nevskiaceae</taxon>
        <taxon>Fontimonas</taxon>
    </lineage>
</organism>
<dbReference type="EMBL" id="FOOC01000016">
    <property type="protein sequence ID" value="SFF64316.1"/>
    <property type="molecule type" value="Genomic_DNA"/>
</dbReference>
<evidence type="ECO:0000256" key="1">
    <source>
        <dbReference type="ARBA" id="ARBA00022630"/>
    </source>
</evidence>
<protein>
    <submittedName>
        <fullName evidence="5">NADH:flavin oxidoreductase / NADH oxidase family protein</fullName>
    </submittedName>
</protein>
<dbReference type="CDD" id="cd02803">
    <property type="entry name" value="OYE_like_FMN_family"/>
    <property type="match status" value="1"/>
</dbReference>
<dbReference type="InterPro" id="IPR001155">
    <property type="entry name" value="OxRdtase_FMN_N"/>
</dbReference>
<dbReference type="GO" id="GO:0016491">
    <property type="term" value="F:oxidoreductase activity"/>
    <property type="evidence" value="ECO:0007669"/>
    <property type="project" value="UniProtKB-KW"/>
</dbReference>
<keyword evidence="2" id="KW-0560">Oxidoreductase</keyword>
<dbReference type="PANTHER" id="PTHR43656:SF2">
    <property type="entry name" value="BINDING OXIDOREDUCTASE, PUTATIVE (AFU_ORTHOLOGUE AFUA_2G08260)-RELATED"/>
    <property type="match status" value="1"/>
</dbReference>
<dbReference type="AlphaFoldDB" id="A0A1I2KHB3"/>
<evidence type="ECO:0000313" key="5">
    <source>
        <dbReference type="EMBL" id="SFF64316.1"/>
    </source>
</evidence>
<reference evidence="5 6" key="1">
    <citation type="submission" date="2016-10" db="EMBL/GenBank/DDBJ databases">
        <authorList>
            <person name="de Groot N.N."/>
        </authorList>
    </citation>
    <scope>NUCLEOTIDE SEQUENCE [LARGE SCALE GENOMIC DNA]</scope>
    <source>
        <strain evidence="5 6">DSM 23609</strain>
    </source>
</reference>
<evidence type="ECO:0000259" key="4">
    <source>
        <dbReference type="Pfam" id="PF00724"/>
    </source>
</evidence>
<dbReference type="Pfam" id="PF00724">
    <property type="entry name" value="Oxidored_FMN"/>
    <property type="match status" value="1"/>
</dbReference>
<dbReference type="SUPFAM" id="SSF51395">
    <property type="entry name" value="FMN-linked oxidoreductases"/>
    <property type="match status" value="1"/>
</dbReference>
<dbReference type="STRING" id="1076937.SAMN04488120_11611"/>
<dbReference type="InterPro" id="IPR051799">
    <property type="entry name" value="NADH_flavin_oxidoreductase"/>
</dbReference>
<keyword evidence="6" id="KW-1185">Reference proteome</keyword>
<evidence type="ECO:0000256" key="3">
    <source>
        <dbReference type="SAM" id="MobiDB-lite"/>
    </source>
</evidence>
<name>A0A1I2KHB3_9GAMM</name>
<dbReference type="InterPro" id="IPR013785">
    <property type="entry name" value="Aldolase_TIM"/>
</dbReference>
<evidence type="ECO:0000313" key="6">
    <source>
        <dbReference type="Proteomes" id="UP000199771"/>
    </source>
</evidence>
<feature type="domain" description="NADH:flavin oxidoreductase/NADH oxidase N-terminal" evidence="4">
    <location>
        <begin position="39"/>
        <end position="288"/>
    </location>
</feature>
<gene>
    <name evidence="5" type="ORF">SAMN04488120_11611</name>
</gene>
<dbReference type="Gene3D" id="3.20.20.70">
    <property type="entry name" value="Aldolase class I"/>
    <property type="match status" value="1"/>
</dbReference>
<feature type="region of interest" description="Disordered" evidence="3">
    <location>
        <begin position="1"/>
        <end position="20"/>
    </location>
</feature>
<dbReference type="GO" id="GO:0010181">
    <property type="term" value="F:FMN binding"/>
    <property type="evidence" value="ECO:0007669"/>
    <property type="project" value="InterPro"/>
</dbReference>
<accession>A0A1I2KHB3</accession>
<dbReference type="Proteomes" id="UP000199771">
    <property type="component" value="Unassembled WGS sequence"/>
</dbReference>
<sequence>METDFPLPRLAPSDEAATPAGADDTAAFAVVESAMPASVFSPLRIGPLTLRNRFIKSATNEGMAKGGVPSKLLVEHHRRIAAGGAAMTTVAYCAVEPDGRTFEDQITLDAASIPHLRVLAEAVHREGAAACAQITHGGAFTFLPRLQNTRYPLSASGGFNAAGVISGRLLKTAMSVSEMNTLAARFADAARCAQNAGFDAVEIHMGHGYLLSQFLSPKYNRRRDAYGGTPDRRARFPAQVLQRVLDAVGSRLAVSCKISVTEGFAGGATAADAVEVARVLERTGAHLLVLSGGMNVESPWAIFGSNLPAAAVETIQNPVVRLATRLMRLWEPKITFRELYLLEHSRQVRAAVTLPLAYLGGVQSLAAAQRVLDEGFDGIAMGRALIHDPDLVNKFRDGRATVSGCTACNACVVAMYSPGGTRCVLGPENDAALNRRPAAS</sequence>
<dbReference type="PANTHER" id="PTHR43656">
    <property type="entry name" value="BINDING OXIDOREDUCTASE, PUTATIVE (AFU_ORTHOLOGUE AFUA_2G08260)-RELATED"/>
    <property type="match status" value="1"/>
</dbReference>
<proteinExistence type="predicted"/>
<evidence type="ECO:0000256" key="2">
    <source>
        <dbReference type="ARBA" id="ARBA00023002"/>
    </source>
</evidence>